<proteinExistence type="predicted"/>
<dbReference type="AlphaFoldDB" id="A0A1A9ZHF4"/>
<reference evidence="2" key="2">
    <citation type="submission" date="2020-05" db="UniProtKB">
        <authorList>
            <consortium name="EnsemblMetazoa"/>
        </authorList>
    </citation>
    <scope>IDENTIFICATION</scope>
    <source>
        <strain evidence="2">IAEA</strain>
    </source>
</reference>
<organism evidence="2 3">
    <name type="scientific">Glossina pallidipes</name>
    <name type="common">Tsetse fly</name>
    <dbReference type="NCBI Taxonomy" id="7398"/>
    <lineage>
        <taxon>Eukaryota</taxon>
        <taxon>Metazoa</taxon>
        <taxon>Ecdysozoa</taxon>
        <taxon>Arthropoda</taxon>
        <taxon>Hexapoda</taxon>
        <taxon>Insecta</taxon>
        <taxon>Pterygota</taxon>
        <taxon>Neoptera</taxon>
        <taxon>Endopterygota</taxon>
        <taxon>Diptera</taxon>
        <taxon>Brachycera</taxon>
        <taxon>Muscomorpha</taxon>
        <taxon>Hippoboscoidea</taxon>
        <taxon>Glossinidae</taxon>
        <taxon>Glossina</taxon>
    </lineage>
</organism>
<evidence type="ECO:0000313" key="3">
    <source>
        <dbReference type="Proteomes" id="UP000092445"/>
    </source>
</evidence>
<reference evidence="3" key="1">
    <citation type="submission" date="2014-03" db="EMBL/GenBank/DDBJ databases">
        <authorList>
            <person name="Aksoy S."/>
            <person name="Warren W."/>
            <person name="Wilson R.K."/>
        </authorList>
    </citation>
    <scope>NUCLEOTIDE SEQUENCE [LARGE SCALE GENOMIC DNA]</scope>
    <source>
        <strain evidence="3">IAEA</strain>
    </source>
</reference>
<protein>
    <submittedName>
        <fullName evidence="2">Uncharacterized protein</fullName>
    </submittedName>
</protein>
<evidence type="ECO:0000313" key="2">
    <source>
        <dbReference type="EnsemblMetazoa" id="GPAI014756-PA"/>
    </source>
</evidence>
<feature type="compositionally biased region" description="Basic and acidic residues" evidence="1">
    <location>
        <begin position="19"/>
        <end position="35"/>
    </location>
</feature>
<dbReference type="Proteomes" id="UP000092445">
    <property type="component" value="Unassembled WGS sequence"/>
</dbReference>
<accession>A0A1A9ZHF4</accession>
<sequence>MSDLKKKSAKKIINNKNRNKSDASKKTKAEEETNKRSQMRLSVGQTIADSTPNLKDSCMCSDCENMARNFLYLQSLISRNCFPNKRCDVCSSALDYLQFVNEHLKTIFGSIGSVMEDANTGQSVLNIAGCRILISLELLVNSVPVRANIANEYVMYYANCIEFRVKLRIEPIVLSA</sequence>
<evidence type="ECO:0000256" key="1">
    <source>
        <dbReference type="SAM" id="MobiDB-lite"/>
    </source>
</evidence>
<keyword evidence="3" id="KW-1185">Reference proteome</keyword>
<feature type="region of interest" description="Disordered" evidence="1">
    <location>
        <begin position="1"/>
        <end position="39"/>
    </location>
</feature>
<dbReference type="EnsemblMetazoa" id="GPAI014756-RA">
    <property type="protein sequence ID" value="GPAI014756-PA"/>
    <property type="gene ID" value="GPAI014756"/>
</dbReference>
<dbReference type="VEuPathDB" id="VectorBase:GPAI014756"/>
<name>A0A1A9ZHF4_GLOPL</name>